<evidence type="ECO:0000313" key="8">
    <source>
        <dbReference type="EMBL" id="OAD22909.1"/>
    </source>
</evidence>
<evidence type="ECO:0000259" key="7">
    <source>
        <dbReference type="PROSITE" id="PS50112"/>
    </source>
</evidence>
<sequence length="117" mass="13324">MINKYYGVYALDAIITITKEGVIESINPACEKIFGYSKEELIGHKVNMLMPEPYCTEHDQYIQNYLTTGIPKVIGSIREVMAKRKDGTEFPIELAMGEVIFGDSRRVRLMLNSCRVD</sequence>
<reference evidence="8 9" key="1">
    <citation type="submission" date="2016-05" db="EMBL/GenBank/DDBJ databases">
        <title>Single-cell genome of chain-forming Candidatus Thiomargarita nelsonii and comparison to other large sulfur-oxidizing bacteria.</title>
        <authorList>
            <person name="Winkel M."/>
            <person name="Salman V."/>
            <person name="Woyke T."/>
            <person name="Schulz-Vogt H."/>
            <person name="Richter M."/>
            <person name="Flood B."/>
            <person name="Bailey J."/>
            <person name="Amann R."/>
            <person name="Mussmann M."/>
        </authorList>
    </citation>
    <scope>NUCLEOTIDE SEQUENCE [LARGE SCALE GENOMIC DNA]</scope>
    <source>
        <strain evidence="8 9">THI036</strain>
    </source>
</reference>
<dbReference type="PANTHER" id="PTHR31600:SF2">
    <property type="entry name" value="GAMETE ENRICHED GENE 10 PROTEIN-RELATED"/>
    <property type="match status" value="1"/>
</dbReference>
<dbReference type="CDD" id="cd00130">
    <property type="entry name" value="PAS"/>
    <property type="match status" value="1"/>
</dbReference>
<dbReference type="PROSITE" id="PS50112">
    <property type="entry name" value="PAS"/>
    <property type="match status" value="1"/>
</dbReference>
<comment type="function">
    <text evidence="5">Putative oxygen sensor; modulates the activity of FixJ, a transcriptional activator of nitrogen fixation fixK gene. FixL probably acts as a kinase that phosphorylates FixJ.</text>
</comment>
<evidence type="ECO:0000256" key="5">
    <source>
        <dbReference type="ARBA" id="ARBA00059827"/>
    </source>
</evidence>
<dbReference type="SMART" id="SM00091">
    <property type="entry name" value="PAS"/>
    <property type="match status" value="1"/>
</dbReference>
<evidence type="ECO:0000256" key="1">
    <source>
        <dbReference type="ARBA" id="ARBA00022679"/>
    </source>
</evidence>
<keyword evidence="9" id="KW-1185">Reference proteome</keyword>
<dbReference type="PANTHER" id="PTHR31600">
    <property type="entry name" value="TINY MACROCYSTS PROTEIN B-RELATED"/>
    <property type="match status" value="1"/>
</dbReference>
<dbReference type="Pfam" id="PF13426">
    <property type="entry name" value="PAS_9"/>
    <property type="match status" value="1"/>
</dbReference>
<dbReference type="Proteomes" id="UP000076962">
    <property type="component" value="Unassembled WGS sequence"/>
</dbReference>
<keyword evidence="4" id="KW-0067">ATP-binding</keyword>
<feature type="domain" description="PAS" evidence="7">
    <location>
        <begin position="12"/>
        <end position="69"/>
    </location>
</feature>
<comment type="caution">
    <text evidence="8">The sequence shown here is derived from an EMBL/GenBank/DDBJ whole genome shotgun (WGS) entry which is preliminary data.</text>
</comment>
<evidence type="ECO:0000256" key="4">
    <source>
        <dbReference type="ARBA" id="ARBA00022840"/>
    </source>
</evidence>
<keyword evidence="3" id="KW-0418">Kinase</keyword>
<organism evidence="8 9">
    <name type="scientific">Candidatus Thiomargarita nelsonii</name>
    <dbReference type="NCBI Taxonomy" id="1003181"/>
    <lineage>
        <taxon>Bacteria</taxon>
        <taxon>Pseudomonadati</taxon>
        <taxon>Pseudomonadota</taxon>
        <taxon>Gammaproteobacteria</taxon>
        <taxon>Thiotrichales</taxon>
        <taxon>Thiotrichaceae</taxon>
        <taxon>Thiomargarita</taxon>
    </lineage>
</organism>
<protein>
    <recommendedName>
        <fullName evidence="6">Sensor protein FixL</fullName>
    </recommendedName>
</protein>
<evidence type="ECO:0000256" key="2">
    <source>
        <dbReference type="ARBA" id="ARBA00022741"/>
    </source>
</evidence>
<dbReference type="GO" id="GO:0016301">
    <property type="term" value="F:kinase activity"/>
    <property type="evidence" value="ECO:0007669"/>
    <property type="project" value="UniProtKB-KW"/>
</dbReference>
<gene>
    <name evidence="8" type="ORF">THIOM_001270</name>
</gene>
<evidence type="ECO:0000256" key="3">
    <source>
        <dbReference type="ARBA" id="ARBA00022777"/>
    </source>
</evidence>
<dbReference type="EMBL" id="LUTY01000668">
    <property type="protein sequence ID" value="OAD22909.1"/>
    <property type="molecule type" value="Genomic_DNA"/>
</dbReference>
<dbReference type="AlphaFoldDB" id="A0A176S4V3"/>
<dbReference type="FunFam" id="3.30.450.20:FF:000060">
    <property type="entry name" value="Sensor protein FixL"/>
    <property type="match status" value="1"/>
</dbReference>
<dbReference type="InterPro" id="IPR035965">
    <property type="entry name" value="PAS-like_dom_sf"/>
</dbReference>
<dbReference type="InterPro" id="IPR000014">
    <property type="entry name" value="PAS"/>
</dbReference>
<keyword evidence="1" id="KW-0808">Transferase</keyword>
<dbReference type="GO" id="GO:0005524">
    <property type="term" value="F:ATP binding"/>
    <property type="evidence" value="ECO:0007669"/>
    <property type="project" value="UniProtKB-KW"/>
</dbReference>
<proteinExistence type="predicted"/>
<name>A0A176S4V3_9GAMM</name>
<keyword evidence="2" id="KW-0547">Nucleotide-binding</keyword>
<accession>A0A176S4V3</accession>
<dbReference type="SUPFAM" id="SSF55785">
    <property type="entry name" value="PYP-like sensor domain (PAS domain)"/>
    <property type="match status" value="1"/>
</dbReference>
<dbReference type="Gene3D" id="3.30.450.20">
    <property type="entry name" value="PAS domain"/>
    <property type="match status" value="1"/>
</dbReference>
<dbReference type="NCBIfam" id="TIGR00229">
    <property type="entry name" value="sensory_box"/>
    <property type="match status" value="1"/>
</dbReference>
<dbReference type="InterPro" id="IPR052994">
    <property type="entry name" value="Tiny_macrocysts_regulators"/>
</dbReference>
<evidence type="ECO:0000256" key="6">
    <source>
        <dbReference type="ARBA" id="ARBA00070616"/>
    </source>
</evidence>
<evidence type="ECO:0000313" key="9">
    <source>
        <dbReference type="Proteomes" id="UP000076962"/>
    </source>
</evidence>